<organism evidence="1 2">
    <name type="scientific">Faecalibacterium prausnitzii</name>
    <dbReference type="NCBI Taxonomy" id="853"/>
    <lineage>
        <taxon>Bacteria</taxon>
        <taxon>Bacillati</taxon>
        <taxon>Bacillota</taxon>
        <taxon>Clostridia</taxon>
        <taxon>Eubacteriales</taxon>
        <taxon>Oscillospiraceae</taxon>
        <taxon>Faecalibacterium</taxon>
    </lineage>
</organism>
<dbReference type="EMBL" id="NMTS02000008">
    <property type="protein sequence ID" value="PLK29959.1"/>
    <property type="molecule type" value="Genomic_DNA"/>
</dbReference>
<dbReference type="AlphaFoldDB" id="A0A2J4JQ33"/>
<name>A0A2J4JQ33_9FIRM</name>
<protein>
    <submittedName>
        <fullName evidence="1">Uncharacterized protein</fullName>
    </submittedName>
</protein>
<evidence type="ECO:0000313" key="2">
    <source>
        <dbReference type="Proteomes" id="UP000221015"/>
    </source>
</evidence>
<dbReference type="Proteomes" id="UP000221015">
    <property type="component" value="Unassembled WGS sequence"/>
</dbReference>
<evidence type="ECO:0000313" key="1">
    <source>
        <dbReference type="EMBL" id="PLK29959.1"/>
    </source>
</evidence>
<accession>A0A2J4JQ33</accession>
<reference evidence="1 2" key="1">
    <citation type="journal article" date="2017" name="Front. Microbiol.">
        <title>New Insights into the Diversity of the Genus Faecalibacterium.</title>
        <authorList>
            <person name="Benevides L."/>
            <person name="Burman S."/>
            <person name="Martin R."/>
            <person name="Robert V."/>
            <person name="Thomas M."/>
            <person name="Miquel S."/>
            <person name="Chain F."/>
            <person name="Sokol H."/>
            <person name="Bermudez-Humaran L.G."/>
            <person name="Morrison M."/>
            <person name="Langella P."/>
            <person name="Azevedo V.A."/>
            <person name="Chatel J.M."/>
            <person name="Soares S."/>
        </authorList>
    </citation>
    <scope>NUCLEOTIDE SEQUENCE [LARGE SCALE GENOMIC DNA]</scope>
    <source>
        <strain evidence="1 2">CNCM I 4542</strain>
    </source>
</reference>
<gene>
    <name evidence="1" type="ORF">CGS50_004865</name>
</gene>
<dbReference type="RefSeq" id="WP_145945661.1">
    <property type="nucleotide sequence ID" value="NZ_NMTS02000008.1"/>
</dbReference>
<proteinExistence type="predicted"/>
<comment type="caution">
    <text evidence="1">The sequence shown here is derived from an EMBL/GenBank/DDBJ whole genome shotgun (WGS) entry which is preliminary data.</text>
</comment>
<sequence>MTLTSFRKRGLNRLPLYAVPCCLQKAASIEYHIIRQIARMHCTAEKLCGAFFVEKIMICKLFMNPIDKVGKQEYSFSSRTDRVLKQVKPVRQEVLETVKQLKNSRCFPFGSISAPGF</sequence>